<dbReference type="AlphaFoldDB" id="A0A3A4ZAI1"/>
<reference evidence="18 19" key="1">
    <citation type="journal article" date="2017" name="ISME J.">
        <title>Energy and carbon metabolisms in a deep terrestrial subsurface fluid microbial community.</title>
        <authorList>
            <person name="Momper L."/>
            <person name="Jungbluth S.P."/>
            <person name="Lee M.D."/>
            <person name="Amend J.P."/>
        </authorList>
    </citation>
    <scope>NUCLEOTIDE SEQUENCE [LARGE SCALE GENOMIC DNA]</scope>
    <source>
        <strain evidence="18">SURF_46</strain>
    </source>
</reference>
<evidence type="ECO:0000256" key="10">
    <source>
        <dbReference type="ARBA" id="ARBA00022723"/>
    </source>
</evidence>
<dbReference type="InterPro" id="IPR012337">
    <property type="entry name" value="RNaseH-like_sf"/>
</dbReference>
<dbReference type="Pfam" id="PF01351">
    <property type="entry name" value="RNase_HII"/>
    <property type="match status" value="1"/>
</dbReference>
<protein>
    <recommendedName>
        <fullName evidence="7 14">Ribonuclease HII</fullName>
        <shortName evidence="14">RNase HII</shortName>
        <ecNumber evidence="6 14">3.1.26.4</ecNumber>
    </recommendedName>
</protein>
<accession>A0A3A4ZAI1</accession>
<dbReference type="SUPFAM" id="SSF53098">
    <property type="entry name" value="Ribonuclease H-like"/>
    <property type="match status" value="1"/>
</dbReference>
<dbReference type="GO" id="GO:0005737">
    <property type="term" value="C:cytoplasm"/>
    <property type="evidence" value="ECO:0007669"/>
    <property type="project" value="UniProtKB-SubCell"/>
</dbReference>
<keyword evidence="9 14" id="KW-0540">Nuclease</keyword>
<dbReference type="GO" id="GO:0030145">
    <property type="term" value="F:manganese ion binding"/>
    <property type="evidence" value="ECO:0007669"/>
    <property type="project" value="UniProtKB-UniRule"/>
</dbReference>
<dbReference type="PANTHER" id="PTHR10954">
    <property type="entry name" value="RIBONUCLEASE H2 SUBUNIT A"/>
    <property type="match status" value="1"/>
</dbReference>
<dbReference type="Gene3D" id="3.30.420.10">
    <property type="entry name" value="Ribonuclease H-like superfamily/Ribonuclease H"/>
    <property type="match status" value="1"/>
</dbReference>
<keyword evidence="12 14" id="KW-0378">Hydrolase</keyword>
<evidence type="ECO:0000259" key="17">
    <source>
        <dbReference type="PROSITE" id="PS51975"/>
    </source>
</evidence>
<dbReference type="GO" id="GO:0003723">
    <property type="term" value="F:RNA binding"/>
    <property type="evidence" value="ECO:0007669"/>
    <property type="project" value="UniProtKB-UniRule"/>
</dbReference>
<dbReference type="CDD" id="cd07182">
    <property type="entry name" value="RNase_HII_bacteria_HII_like"/>
    <property type="match status" value="1"/>
</dbReference>
<comment type="function">
    <text evidence="3 14 16">Endonuclease that specifically degrades the RNA of RNA-DNA hybrids.</text>
</comment>
<feature type="domain" description="RNase H type-2" evidence="17">
    <location>
        <begin position="16"/>
        <end position="227"/>
    </location>
</feature>
<dbReference type="GO" id="GO:0006298">
    <property type="term" value="P:mismatch repair"/>
    <property type="evidence" value="ECO:0007669"/>
    <property type="project" value="TreeGrafter"/>
</dbReference>
<feature type="binding site" evidence="14 15">
    <location>
        <position position="23"/>
    </location>
    <ligand>
        <name>a divalent metal cation</name>
        <dbReference type="ChEBI" id="CHEBI:60240"/>
    </ligand>
</feature>
<dbReference type="GO" id="GO:0004523">
    <property type="term" value="F:RNA-DNA hybrid ribonuclease activity"/>
    <property type="evidence" value="ECO:0007669"/>
    <property type="project" value="UniProtKB-UniRule"/>
</dbReference>
<dbReference type="PROSITE" id="PS51975">
    <property type="entry name" value="RNASE_H_2"/>
    <property type="match status" value="1"/>
</dbReference>
<comment type="catalytic activity">
    <reaction evidence="1 14 15 16">
        <text>Endonucleolytic cleavage to 5'-phosphomonoester.</text>
        <dbReference type="EC" id="3.1.26.4"/>
    </reaction>
</comment>
<evidence type="ECO:0000256" key="13">
    <source>
        <dbReference type="ARBA" id="ARBA00023211"/>
    </source>
</evidence>
<comment type="similarity">
    <text evidence="5 14 16">Belongs to the RNase HII family.</text>
</comment>
<dbReference type="Proteomes" id="UP000265540">
    <property type="component" value="Unassembled WGS sequence"/>
</dbReference>
<gene>
    <name evidence="14" type="primary">rnhB</name>
    <name evidence="18" type="ORF">C4561_05600</name>
</gene>
<evidence type="ECO:0000313" key="19">
    <source>
        <dbReference type="Proteomes" id="UP000265540"/>
    </source>
</evidence>
<keyword evidence="11 14" id="KW-0255">Endonuclease</keyword>
<keyword evidence="10 14" id="KW-0479">Metal-binding</keyword>
<comment type="cofactor">
    <cofactor evidence="14 15">
        <name>Mn(2+)</name>
        <dbReference type="ChEBI" id="CHEBI:29035"/>
    </cofactor>
    <cofactor evidence="14 15">
        <name>Mg(2+)</name>
        <dbReference type="ChEBI" id="CHEBI:18420"/>
    </cofactor>
    <text evidence="14 15">Manganese or magnesium. Binds 1 divalent metal ion per monomer in the absence of substrate. May bind a second metal ion after substrate binding.</text>
</comment>
<dbReference type="HAMAP" id="MF_00052_B">
    <property type="entry name" value="RNase_HII_B"/>
    <property type="match status" value="1"/>
</dbReference>
<name>A0A3A4ZAI1_UNCKA</name>
<evidence type="ECO:0000256" key="4">
    <source>
        <dbReference type="ARBA" id="ARBA00004496"/>
    </source>
</evidence>
<keyword evidence="13 14" id="KW-0464">Manganese</keyword>
<keyword evidence="8 14" id="KW-0963">Cytoplasm</keyword>
<sequence>MDLLKFEKELYNKGVRKIAGVDEVGRGSIAGPIVAAAVILDLEYIIDTLDNEDEYRNNDIVYKKHTIYDQINDSKLITPGKRSILDEFLRIESVCYSIDNISNEEIDKLGIGVANKQVLYDAVLKLELKPDYVLVDHFKIPMFDVSRQTSIKRGDALSISIAAASILAKVYRDNLMNDMHTKFPQYGFHKNKGYGTRQHFESLFNLGPCPIHRKSFEPVKSITTSTI</sequence>
<feature type="binding site" evidence="14 15">
    <location>
        <position position="136"/>
    </location>
    <ligand>
        <name>a divalent metal cation</name>
        <dbReference type="ChEBI" id="CHEBI:60240"/>
    </ligand>
</feature>
<evidence type="ECO:0000256" key="14">
    <source>
        <dbReference type="HAMAP-Rule" id="MF_00052"/>
    </source>
</evidence>
<comment type="subcellular location">
    <subcellularLocation>
        <location evidence="4 14">Cytoplasm</location>
    </subcellularLocation>
</comment>
<evidence type="ECO:0000256" key="2">
    <source>
        <dbReference type="ARBA" id="ARBA00001946"/>
    </source>
</evidence>
<evidence type="ECO:0000256" key="11">
    <source>
        <dbReference type="ARBA" id="ARBA00022759"/>
    </source>
</evidence>
<dbReference type="GO" id="GO:0043137">
    <property type="term" value="P:DNA replication, removal of RNA primer"/>
    <property type="evidence" value="ECO:0007669"/>
    <property type="project" value="TreeGrafter"/>
</dbReference>
<evidence type="ECO:0000256" key="9">
    <source>
        <dbReference type="ARBA" id="ARBA00022722"/>
    </source>
</evidence>
<proteinExistence type="inferred from homology"/>
<dbReference type="NCBIfam" id="NF000595">
    <property type="entry name" value="PRK00015.1-3"/>
    <property type="match status" value="1"/>
</dbReference>
<evidence type="ECO:0000313" key="18">
    <source>
        <dbReference type="EMBL" id="RJR26335.1"/>
    </source>
</evidence>
<evidence type="ECO:0000256" key="1">
    <source>
        <dbReference type="ARBA" id="ARBA00000077"/>
    </source>
</evidence>
<evidence type="ECO:0000256" key="12">
    <source>
        <dbReference type="ARBA" id="ARBA00022801"/>
    </source>
</evidence>
<dbReference type="EMBL" id="QZJF01000023">
    <property type="protein sequence ID" value="RJR26335.1"/>
    <property type="molecule type" value="Genomic_DNA"/>
</dbReference>
<evidence type="ECO:0000256" key="6">
    <source>
        <dbReference type="ARBA" id="ARBA00012180"/>
    </source>
</evidence>
<dbReference type="InterPro" id="IPR036397">
    <property type="entry name" value="RNaseH_sf"/>
</dbReference>
<comment type="caution">
    <text evidence="18">The sequence shown here is derived from an EMBL/GenBank/DDBJ whole genome shotgun (WGS) entry which is preliminary data.</text>
</comment>
<evidence type="ECO:0000256" key="3">
    <source>
        <dbReference type="ARBA" id="ARBA00004065"/>
    </source>
</evidence>
<dbReference type="InterPro" id="IPR022898">
    <property type="entry name" value="RNase_HII"/>
</dbReference>
<evidence type="ECO:0000256" key="16">
    <source>
        <dbReference type="RuleBase" id="RU003515"/>
    </source>
</evidence>
<dbReference type="EC" id="3.1.26.4" evidence="6 14"/>
<feature type="binding site" evidence="14 15">
    <location>
        <position position="22"/>
    </location>
    <ligand>
        <name>a divalent metal cation</name>
        <dbReference type="ChEBI" id="CHEBI:60240"/>
    </ligand>
</feature>
<dbReference type="InterPro" id="IPR001352">
    <property type="entry name" value="RNase_HII/HIII"/>
</dbReference>
<dbReference type="GO" id="GO:0032299">
    <property type="term" value="C:ribonuclease H2 complex"/>
    <property type="evidence" value="ECO:0007669"/>
    <property type="project" value="TreeGrafter"/>
</dbReference>
<organism evidence="18 19">
    <name type="scientific">candidate division WWE3 bacterium</name>
    <dbReference type="NCBI Taxonomy" id="2053526"/>
    <lineage>
        <taxon>Bacteria</taxon>
        <taxon>Katanobacteria</taxon>
    </lineage>
</organism>
<evidence type="ECO:0000256" key="7">
    <source>
        <dbReference type="ARBA" id="ARBA00019179"/>
    </source>
</evidence>
<dbReference type="PANTHER" id="PTHR10954:SF18">
    <property type="entry name" value="RIBONUCLEASE HII"/>
    <property type="match status" value="1"/>
</dbReference>
<dbReference type="InterPro" id="IPR024567">
    <property type="entry name" value="RNase_HII/HIII_dom"/>
</dbReference>
<evidence type="ECO:0000256" key="5">
    <source>
        <dbReference type="ARBA" id="ARBA00007383"/>
    </source>
</evidence>
<evidence type="ECO:0000256" key="15">
    <source>
        <dbReference type="PROSITE-ProRule" id="PRU01319"/>
    </source>
</evidence>
<evidence type="ECO:0000256" key="8">
    <source>
        <dbReference type="ARBA" id="ARBA00022490"/>
    </source>
</evidence>
<comment type="cofactor">
    <cofactor evidence="2">
        <name>Mg(2+)</name>
        <dbReference type="ChEBI" id="CHEBI:18420"/>
    </cofactor>
</comment>